<feature type="transmembrane region" description="Helical" evidence="1">
    <location>
        <begin position="147"/>
        <end position="174"/>
    </location>
</feature>
<dbReference type="EMBL" id="CP060633">
    <property type="protein sequence ID" value="QNM01842.1"/>
    <property type="molecule type" value="Genomic_DNA"/>
</dbReference>
<feature type="transmembrane region" description="Helical" evidence="1">
    <location>
        <begin position="210"/>
        <end position="228"/>
    </location>
</feature>
<dbReference type="KEGG" id="ssun:H9Q77_12205"/>
<evidence type="ECO:0000313" key="2">
    <source>
        <dbReference type="EMBL" id="QNM01842.1"/>
    </source>
</evidence>
<feature type="transmembrane region" description="Helical" evidence="1">
    <location>
        <begin position="84"/>
        <end position="103"/>
    </location>
</feature>
<dbReference type="AlphaFoldDB" id="A0A7G9FTG0"/>
<name>A0A7G9FTG0_9FIRM</name>
<evidence type="ECO:0000256" key="1">
    <source>
        <dbReference type="SAM" id="Phobius"/>
    </source>
</evidence>
<sequence length="261" mass="27809">MENNVELNNIKLDNTGVNTPGTVGVDANTQQTQGDKSAWDIYTKKTHVIGRTVSIITLVMLVGAPFLIGKLLGAYPDLGAVGKGFLSVGIVWLVSSIAEFLIYTPMLGAGGGYLAFITGNLINMKIPCAVNARDMVGAKTGTPENEIISTISIATSSMVTILVLALGVLLMVPLQPVLQSEVLQPAFENVVPALFGAMAYKYYRKNMKIAALPLILMSLLFILVPSLIGSTSFMIVPSGAIAIGVAYLLFRKKNTQKTTEE</sequence>
<feature type="transmembrane region" description="Helical" evidence="1">
    <location>
        <begin position="48"/>
        <end position="72"/>
    </location>
</feature>
<feature type="transmembrane region" description="Helical" evidence="1">
    <location>
        <begin position="109"/>
        <end position="126"/>
    </location>
</feature>
<reference evidence="2 3" key="1">
    <citation type="submission" date="2020-08" db="EMBL/GenBank/DDBJ databases">
        <authorList>
            <person name="Liu C."/>
            <person name="Sun Q."/>
        </authorList>
    </citation>
    <scope>NUCLEOTIDE SEQUENCE [LARGE SCALE GENOMIC DNA]</scope>
    <source>
        <strain evidence="2 3">NSJ-8</strain>
    </source>
</reference>
<dbReference type="Proteomes" id="UP000515981">
    <property type="component" value="Chromosome"/>
</dbReference>
<dbReference type="RefSeq" id="WP_249325755.1">
    <property type="nucleotide sequence ID" value="NZ_CP060633.1"/>
</dbReference>
<keyword evidence="1" id="KW-1133">Transmembrane helix</keyword>
<accession>A0A7G9FTG0</accession>
<organism evidence="2 3">
    <name type="scientific">Simiaoa sunii</name>
    <dbReference type="NCBI Taxonomy" id="2763672"/>
    <lineage>
        <taxon>Bacteria</taxon>
        <taxon>Bacillati</taxon>
        <taxon>Bacillota</taxon>
        <taxon>Clostridia</taxon>
        <taxon>Lachnospirales</taxon>
        <taxon>Lachnospiraceae</taxon>
        <taxon>Simiaoa</taxon>
    </lineage>
</organism>
<proteinExistence type="predicted"/>
<evidence type="ECO:0000313" key="3">
    <source>
        <dbReference type="Proteomes" id="UP000515981"/>
    </source>
</evidence>
<feature type="transmembrane region" description="Helical" evidence="1">
    <location>
        <begin position="234"/>
        <end position="250"/>
    </location>
</feature>
<keyword evidence="3" id="KW-1185">Reference proteome</keyword>
<keyword evidence="1" id="KW-0472">Membrane</keyword>
<gene>
    <name evidence="2" type="ORF">H9Q77_12205</name>
</gene>
<protein>
    <submittedName>
        <fullName evidence="2">Uncharacterized protein</fullName>
    </submittedName>
</protein>
<keyword evidence="1" id="KW-0812">Transmembrane</keyword>